<sequence>MKLVYDVSLDIAKYLPYQYCLHLSLADETLHDLLYLPLLKHNVNLDLSRIFHVSSSAIDHAIEHQNVVLFARIQDFINPQTDDSMNPKASHLRFEWFKCKSYRCCDALQPLVAFALEHGIPDEVLKDLLGFGVDSHYFDGLNHRPALEYAAQSLNIEAMRRLLQRVNQDRDNESGEKESDLYPGETVTSGSDCPACADDLKQSSDGGRGVWLEQIQRYIVRLLDGINGLLEHSAARYINQSGEPAISRSIDLQTPNSRVFYDEGRDP</sequence>
<proteinExistence type="predicted"/>
<evidence type="ECO:0000256" key="1">
    <source>
        <dbReference type="SAM" id="MobiDB-lite"/>
    </source>
</evidence>
<evidence type="ECO:0000313" key="3">
    <source>
        <dbReference type="Proteomes" id="UP000758603"/>
    </source>
</evidence>
<dbReference type="GeneID" id="70129753"/>
<dbReference type="Proteomes" id="UP000758603">
    <property type="component" value="Unassembled WGS sequence"/>
</dbReference>
<dbReference type="AlphaFoldDB" id="A0A9P8UBY9"/>
<reference evidence="2" key="1">
    <citation type="journal article" date="2021" name="Nat. Commun.">
        <title>Genetic determinants of endophytism in the Arabidopsis root mycobiome.</title>
        <authorList>
            <person name="Mesny F."/>
            <person name="Miyauchi S."/>
            <person name="Thiergart T."/>
            <person name="Pickel B."/>
            <person name="Atanasova L."/>
            <person name="Karlsson M."/>
            <person name="Huettel B."/>
            <person name="Barry K.W."/>
            <person name="Haridas S."/>
            <person name="Chen C."/>
            <person name="Bauer D."/>
            <person name="Andreopoulos W."/>
            <person name="Pangilinan J."/>
            <person name="LaButti K."/>
            <person name="Riley R."/>
            <person name="Lipzen A."/>
            <person name="Clum A."/>
            <person name="Drula E."/>
            <person name="Henrissat B."/>
            <person name="Kohler A."/>
            <person name="Grigoriev I.V."/>
            <person name="Martin F.M."/>
            <person name="Hacquard S."/>
        </authorList>
    </citation>
    <scope>NUCLEOTIDE SEQUENCE</scope>
    <source>
        <strain evidence="2">MPI-SDFR-AT-0073</strain>
    </source>
</reference>
<feature type="region of interest" description="Disordered" evidence="1">
    <location>
        <begin position="168"/>
        <end position="194"/>
    </location>
</feature>
<accession>A0A9P8UBY9</accession>
<feature type="compositionally biased region" description="Basic and acidic residues" evidence="1">
    <location>
        <begin position="168"/>
        <end position="180"/>
    </location>
</feature>
<gene>
    <name evidence="2" type="ORF">BKA67DRAFT_541032</name>
</gene>
<keyword evidence="3" id="KW-1185">Reference proteome</keyword>
<comment type="caution">
    <text evidence="2">The sequence shown here is derived from an EMBL/GenBank/DDBJ whole genome shotgun (WGS) entry which is preliminary data.</text>
</comment>
<organism evidence="2 3">
    <name type="scientific">Truncatella angustata</name>
    <dbReference type="NCBI Taxonomy" id="152316"/>
    <lineage>
        <taxon>Eukaryota</taxon>
        <taxon>Fungi</taxon>
        <taxon>Dikarya</taxon>
        <taxon>Ascomycota</taxon>
        <taxon>Pezizomycotina</taxon>
        <taxon>Sordariomycetes</taxon>
        <taxon>Xylariomycetidae</taxon>
        <taxon>Amphisphaeriales</taxon>
        <taxon>Sporocadaceae</taxon>
        <taxon>Truncatella</taxon>
    </lineage>
</organism>
<dbReference type="RefSeq" id="XP_045952555.1">
    <property type="nucleotide sequence ID" value="XM_046100861.1"/>
</dbReference>
<protein>
    <submittedName>
        <fullName evidence="2">Uncharacterized protein</fullName>
    </submittedName>
</protein>
<evidence type="ECO:0000313" key="2">
    <source>
        <dbReference type="EMBL" id="KAH6646041.1"/>
    </source>
</evidence>
<name>A0A9P8UBY9_9PEZI</name>
<dbReference type="EMBL" id="JAGPXC010000010">
    <property type="protein sequence ID" value="KAH6646041.1"/>
    <property type="molecule type" value="Genomic_DNA"/>
</dbReference>